<dbReference type="Proteomes" id="UP000259211">
    <property type="component" value="Unassembled WGS sequence"/>
</dbReference>
<sequence>RAWQLRVLTPWLDDDARRRIEVATNRQISEVASQITDGDFMSTHWLVSFALQAVLAKL</sequence>
<comment type="caution">
    <text evidence="1">The sequence shown here is derived from an EMBL/GenBank/DDBJ whole genome shotgun (WGS) entry which is preliminary data.</text>
</comment>
<accession>A0A3E2D9K4</accession>
<dbReference type="RefSeq" id="WP_117189758.1">
    <property type="nucleotide sequence ID" value="NZ_NOWI01000012.1"/>
</dbReference>
<organism evidence="1 2">
    <name type="scientific">Cutibacterium avidum</name>
    <dbReference type="NCBI Taxonomy" id="33010"/>
    <lineage>
        <taxon>Bacteria</taxon>
        <taxon>Bacillati</taxon>
        <taxon>Actinomycetota</taxon>
        <taxon>Actinomycetes</taxon>
        <taxon>Propionibacteriales</taxon>
        <taxon>Propionibacteriaceae</taxon>
        <taxon>Cutibacterium</taxon>
    </lineage>
</organism>
<dbReference type="AlphaFoldDB" id="A0A3E2D9K4"/>
<name>A0A3E2D9K4_9ACTN</name>
<dbReference type="InterPro" id="IPR021365">
    <property type="entry name" value="DUF2891"/>
</dbReference>
<reference evidence="1 2" key="1">
    <citation type="submission" date="2017-07" db="EMBL/GenBank/DDBJ databases">
        <authorList>
            <person name="Sun Z.S."/>
            <person name="Albrecht U."/>
            <person name="Echele G."/>
            <person name="Lee C.C."/>
        </authorList>
    </citation>
    <scope>NUCLEOTIDE SEQUENCE [LARGE SCALE GENOMIC DNA]</scope>
    <source>
        <strain evidence="1 2">P16-029</strain>
    </source>
</reference>
<gene>
    <name evidence="1" type="ORF">CHT91_11535</name>
</gene>
<evidence type="ECO:0000313" key="2">
    <source>
        <dbReference type="Proteomes" id="UP000259211"/>
    </source>
</evidence>
<proteinExistence type="predicted"/>
<dbReference type="Pfam" id="PF11199">
    <property type="entry name" value="DUF2891"/>
    <property type="match status" value="1"/>
</dbReference>
<protein>
    <submittedName>
        <fullName evidence="1">Multidrug transporter</fullName>
    </submittedName>
</protein>
<dbReference type="EMBL" id="NOWI01000012">
    <property type="protein sequence ID" value="RFT42099.1"/>
    <property type="molecule type" value="Genomic_DNA"/>
</dbReference>
<feature type="non-terminal residue" evidence="1">
    <location>
        <position position="1"/>
    </location>
</feature>
<evidence type="ECO:0000313" key="1">
    <source>
        <dbReference type="EMBL" id="RFT42099.1"/>
    </source>
</evidence>